<evidence type="ECO:0000313" key="5">
    <source>
        <dbReference type="EMBL" id="MDI3319063.1"/>
    </source>
</evidence>
<dbReference type="EMBL" id="JASBRG010000003">
    <property type="protein sequence ID" value="MDI3319063.1"/>
    <property type="molecule type" value="Genomic_DNA"/>
</dbReference>
<dbReference type="Pfam" id="PF00440">
    <property type="entry name" value="TetR_N"/>
    <property type="match status" value="1"/>
</dbReference>
<reference evidence="5 6" key="1">
    <citation type="submission" date="2023-05" db="EMBL/GenBank/DDBJ databases">
        <title>Genome sequence of Pinibacter sp. MAH-24.</title>
        <authorList>
            <person name="Huq M.A."/>
        </authorList>
    </citation>
    <scope>NUCLEOTIDE SEQUENCE [LARGE SCALE GENOMIC DNA]</scope>
    <source>
        <strain evidence="5 6">MAH-24</strain>
    </source>
</reference>
<evidence type="ECO:0000256" key="1">
    <source>
        <dbReference type="ARBA" id="ARBA00023125"/>
    </source>
</evidence>
<evidence type="ECO:0000256" key="2">
    <source>
        <dbReference type="PROSITE-ProRule" id="PRU00335"/>
    </source>
</evidence>
<feature type="DNA-binding region" description="H-T-H motif" evidence="2">
    <location>
        <begin position="31"/>
        <end position="50"/>
    </location>
</feature>
<sequence length="203" mass="23794">MAKQKKDLSTEEKIKEAARKVFTSKGFAAARTRDIADEAGMNLALLNYYFRSKEKLFEMVMIENLLHFIGGIQTLLYDTTTTIDEKIDRLTNYYIDQIIEHPDLPLFILNALKSNHKFLKEKLNRNIMLKSHFMQQLQAELKKNNKKIKPLHFVINTFSMIIFPFVAKPLLMEVALSKDAEFIELMNERRKLIPIWITTILRS</sequence>
<dbReference type="PROSITE" id="PS50977">
    <property type="entry name" value="HTH_TETR_2"/>
    <property type="match status" value="1"/>
</dbReference>
<protein>
    <submittedName>
        <fullName evidence="5">TetR family transcriptional regulator</fullName>
    </submittedName>
</protein>
<evidence type="ECO:0000313" key="6">
    <source>
        <dbReference type="Proteomes" id="UP001226434"/>
    </source>
</evidence>
<dbReference type="PANTHER" id="PTHR30055:SF226">
    <property type="entry name" value="HTH-TYPE TRANSCRIPTIONAL REGULATOR PKSA"/>
    <property type="match status" value="1"/>
</dbReference>
<dbReference type="PRINTS" id="PR00455">
    <property type="entry name" value="HTHTETR"/>
</dbReference>
<organism evidence="5 6">
    <name type="scientific">Pinibacter soli</name>
    <dbReference type="NCBI Taxonomy" id="3044211"/>
    <lineage>
        <taxon>Bacteria</taxon>
        <taxon>Pseudomonadati</taxon>
        <taxon>Bacteroidota</taxon>
        <taxon>Chitinophagia</taxon>
        <taxon>Chitinophagales</taxon>
        <taxon>Chitinophagaceae</taxon>
        <taxon>Pinibacter</taxon>
    </lineage>
</organism>
<keyword evidence="3" id="KW-0472">Membrane</keyword>
<dbReference type="RefSeq" id="WP_282333179.1">
    <property type="nucleotide sequence ID" value="NZ_JASBRG010000003.1"/>
</dbReference>
<dbReference type="Proteomes" id="UP001226434">
    <property type="component" value="Unassembled WGS sequence"/>
</dbReference>
<keyword evidence="3" id="KW-1133">Transmembrane helix</keyword>
<dbReference type="InterPro" id="IPR001647">
    <property type="entry name" value="HTH_TetR"/>
</dbReference>
<keyword evidence="3" id="KW-0812">Transmembrane</keyword>
<keyword evidence="1 2" id="KW-0238">DNA-binding</keyword>
<feature type="transmembrane region" description="Helical" evidence="3">
    <location>
        <begin position="151"/>
        <end position="171"/>
    </location>
</feature>
<name>A0ABT6R986_9BACT</name>
<keyword evidence="6" id="KW-1185">Reference proteome</keyword>
<comment type="caution">
    <text evidence="5">The sequence shown here is derived from an EMBL/GenBank/DDBJ whole genome shotgun (WGS) entry which is preliminary data.</text>
</comment>
<evidence type="ECO:0000259" key="4">
    <source>
        <dbReference type="PROSITE" id="PS50977"/>
    </source>
</evidence>
<dbReference type="InterPro" id="IPR009057">
    <property type="entry name" value="Homeodomain-like_sf"/>
</dbReference>
<dbReference type="Gene3D" id="1.10.357.10">
    <property type="entry name" value="Tetracycline Repressor, domain 2"/>
    <property type="match status" value="1"/>
</dbReference>
<dbReference type="SUPFAM" id="SSF46689">
    <property type="entry name" value="Homeodomain-like"/>
    <property type="match status" value="1"/>
</dbReference>
<feature type="domain" description="HTH tetR-type" evidence="4">
    <location>
        <begin position="8"/>
        <end position="68"/>
    </location>
</feature>
<dbReference type="InterPro" id="IPR050109">
    <property type="entry name" value="HTH-type_TetR-like_transc_reg"/>
</dbReference>
<dbReference type="PANTHER" id="PTHR30055">
    <property type="entry name" value="HTH-TYPE TRANSCRIPTIONAL REGULATOR RUTR"/>
    <property type="match status" value="1"/>
</dbReference>
<proteinExistence type="predicted"/>
<gene>
    <name evidence="5" type="ORF">QJ048_04730</name>
</gene>
<evidence type="ECO:0000256" key="3">
    <source>
        <dbReference type="SAM" id="Phobius"/>
    </source>
</evidence>
<accession>A0ABT6R986</accession>